<sequence>MEDANIFRPWGWTVVLIVSERVKLAIEKEGLTGARFIEV</sequence>
<proteinExistence type="predicted"/>
<evidence type="ECO:0000313" key="2">
    <source>
        <dbReference type="Proteomes" id="UP000011682"/>
    </source>
</evidence>
<reference evidence="1" key="1">
    <citation type="submission" date="2013-05" db="EMBL/GenBank/DDBJ databases">
        <title>Genome assembly of Cystobacter fuscus DSM 2262.</title>
        <authorList>
            <person name="Sharma G."/>
            <person name="Khatri I."/>
            <person name="Kaur C."/>
            <person name="Mayilraj S."/>
            <person name="Subramanian S."/>
        </authorList>
    </citation>
    <scope>NUCLEOTIDE SEQUENCE [LARGE SCALE GENOMIC DNA]</scope>
    <source>
        <strain evidence="1">DSM 2262</strain>
    </source>
</reference>
<gene>
    <name evidence="1" type="ORF">D187_007198</name>
</gene>
<dbReference type="AlphaFoldDB" id="S9Q608"/>
<comment type="caution">
    <text evidence="1">The sequence shown here is derived from an EMBL/GenBank/DDBJ whole genome shotgun (WGS) entry which is preliminary data.</text>
</comment>
<keyword evidence="2" id="KW-1185">Reference proteome</keyword>
<protein>
    <submittedName>
        <fullName evidence="1">Uncharacterized protein</fullName>
    </submittedName>
</protein>
<organism evidence="1 2">
    <name type="scientific">Cystobacter fuscus (strain ATCC 25194 / DSM 2262 / NBRC 100088 / M29)</name>
    <dbReference type="NCBI Taxonomy" id="1242864"/>
    <lineage>
        <taxon>Bacteria</taxon>
        <taxon>Pseudomonadati</taxon>
        <taxon>Myxococcota</taxon>
        <taxon>Myxococcia</taxon>
        <taxon>Myxococcales</taxon>
        <taxon>Cystobacterineae</taxon>
        <taxon>Archangiaceae</taxon>
        <taxon>Cystobacter</taxon>
    </lineage>
</organism>
<dbReference type="EMBL" id="ANAH02000065">
    <property type="protein sequence ID" value="EPX56764.1"/>
    <property type="molecule type" value="Genomic_DNA"/>
</dbReference>
<dbReference type="Proteomes" id="UP000011682">
    <property type="component" value="Unassembled WGS sequence"/>
</dbReference>
<accession>S9Q608</accession>
<name>S9Q608_CYSF2</name>
<evidence type="ECO:0000313" key="1">
    <source>
        <dbReference type="EMBL" id="EPX56764.1"/>
    </source>
</evidence>